<name>A0ABV2X719_9NOCA</name>
<comment type="caution">
    <text evidence="2">The sequence shown here is derived from an EMBL/GenBank/DDBJ whole genome shotgun (WGS) entry which is preliminary data.</text>
</comment>
<proteinExistence type="predicted"/>
<dbReference type="Proteomes" id="UP001550535">
    <property type="component" value="Unassembled WGS sequence"/>
</dbReference>
<dbReference type="RefSeq" id="WP_357808598.1">
    <property type="nucleotide sequence ID" value="NZ_JBEYBM010000022.1"/>
</dbReference>
<protein>
    <submittedName>
        <fullName evidence="2">Group II intron maturase-specific domain-containing protein</fullName>
    </submittedName>
</protein>
<dbReference type="InterPro" id="IPR043502">
    <property type="entry name" value="DNA/RNA_pol_sf"/>
</dbReference>
<reference evidence="2 3" key="1">
    <citation type="submission" date="2024-06" db="EMBL/GenBank/DDBJ databases">
        <title>The Natural Products Discovery Center: Release of the First 8490 Sequenced Strains for Exploring Actinobacteria Biosynthetic Diversity.</title>
        <authorList>
            <person name="Kalkreuter E."/>
            <person name="Kautsar S.A."/>
            <person name="Yang D."/>
            <person name="Bader C.D."/>
            <person name="Teijaro C.N."/>
            <person name="Fluegel L."/>
            <person name="Davis C.M."/>
            <person name="Simpson J.R."/>
            <person name="Lauterbach L."/>
            <person name="Steele A.D."/>
            <person name="Gui C."/>
            <person name="Meng S."/>
            <person name="Li G."/>
            <person name="Viehrig K."/>
            <person name="Ye F."/>
            <person name="Su P."/>
            <person name="Kiefer A.F."/>
            <person name="Nichols A."/>
            <person name="Cepeda A.J."/>
            <person name="Yan W."/>
            <person name="Fan B."/>
            <person name="Jiang Y."/>
            <person name="Adhikari A."/>
            <person name="Zheng C.-J."/>
            <person name="Schuster L."/>
            <person name="Cowan T.M."/>
            <person name="Smanski M.J."/>
            <person name="Chevrette M.G."/>
            <person name="De Carvalho L.P.S."/>
            <person name="Shen B."/>
        </authorList>
    </citation>
    <scope>NUCLEOTIDE SEQUENCE [LARGE SCALE GENOMIC DNA]</scope>
    <source>
        <strain evidence="2 3">NPDC019434</strain>
    </source>
</reference>
<dbReference type="PROSITE" id="PS50878">
    <property type="entry name" value="RT_POL"/>
    <property type="match status" value="1"/>
</dbReference>
<dbReference type="InterPro" id="IPR051083">
    <property type="entry name" value="GrpII_Intron_Splice-Mob/Def"/>
</dbReference>
<keyword evidence="3" id="KW-1185">Reference proteome</keyword>
<evidence type="ECO:0000259" key="1">
    <source>
        <dbReference type="PROSITE" id="PS50878"/>
    </source>
</evidence>
<accession>A0ABV2X719</accession>
<dbReference type="Pfam" id="PF08388">
    <property type="entry name" value="GIIM"/>
    <property type="match status" value="1"/>
</dbReference>
<dbReference type="Pfam" id="PF00078">
    <property type="entry name" value="RVT_1"/>
    <property type="match status" value="1"/>
</dbReference>
<dbReference type="EMBL" id="JBEYBR010000013">
    <property type="protein sequence ID" value="MEU2121651.1"/>
    <property type="molecule type" value="Genomic_DNA"/>
</dbReference>
<dbReference type="PANTHER" id="PTHR34047:SF8">
    <property type="entry name" value="PROTEIN YKFC"/>
    <property type="match status" value="1"/>
</dbReference>
<dbReference type="PANTHER" id="PTHR34047">
    <property type="entry name" value="NUCLEAR INTRON MATURASE 1, MITOCHONDRIAL-RELATED"/>
    <property type="match status" value="1"/>
</dbReference>
<sequence length="310" mass="36006">MASASRLLRSTQFGPLREANNPIRPQWPRDGRRPCWSPGIVCWATGAPGQQGWTRSPALTSRPSSECCHFWRNRQQRRRKGLPNYRLVRFADDFVVLVHGKRSDAEALRTKIGELLGRELKMTISMEKTHVTHVDSGYVFLGFRIQRWARGDGRRVVLTIPSKNALAGVMHKIKQATGAATTSLRLGLLLRKINPILRGWAAYFRYGVSKKTFAYLGWYAWWRVIYWIRRKHAHLTWKQVRRRFYGADRISDHSVTLYNPAKMRVERYRYRGTKITTPFNLDVVDPAEARYRRTGHDDETFIGHVSELIA</sequence>
<evidence type="ECO:0000313" key="2">
    <source>
        <dbReference type="EMBL" id="MEU2121651.1"/>
    </source>
</evidence>
<dbReference type="InterPro" id="IPR000477">
    <property type="entry name" value="RT_dom"/>
</dbReference>
<evidence type="ECO:0000313" key="3">
    <source>
        <dbReference type="Proteomes" id="UP001550535"/>
    </source>
</evidence>
<gene>
    <name evidence="2" type="ORF">ABZ507_07405</name>
</gene>
<organism evidence="2 3">
    <name type="scientific">Nocardia niwae</name>
    <dbReference type="NCBI Taxonomy" id="626084"/>
    <lineage>
        <taxon>Bacteria</taxon>
        <taxon>Bacillati</taxon>
        <taxon>Actinomycetota</taxon>
        <taxon>Actinomycetes</taxon>
        <taxon>Mycobacteriales</taxon>
        <taxon>Nocardiaceae</taxon>
        <taxon>Nocardia</taxon>
    </lineage>
</organism>
<feature type="domain" description="Reverse transcriptase" evidence="1">
    <location>
        <begin position="1"/>
        <end position="145"/>
    </location>
</feature>
<dbReference type="SUPFAM" id="SSF56672">
    <property type="entry name" value="DNA/RNA polymerases"/>
    <property type="match status" value="1"/>
</dbReference>
<dbReference type="InterPro" id="IPR013597">
    <property type="entry name" value="Mat_intron_G2"/>
</dbReference>